<dbReference type="RefSeq" id="WP_163750784.1">
    <property type="nucleotide sequence ID" value="NZ_AP022596.1"/>
</dbReference>
<sequence length="65" mass="6846">MPYRSAISGRYISKAAAARHPNTSVRESPGSNSGSGTHYRSAGTGQYVPASEAAKHPKTTLREKG</sequence>
<keyword evidence="3" id="KW-1185">Reference proteome</keyword>
<dbReference type="Proteomes" id="UP000467148">
    <property type="component" value="Chromosome"/>
</dbReference>
<feature type="compositionally biased region" description="Polar residues" evidence="1">
    <location>
        <begin position="21"/>
        <end position="38"/>
    </location>
</feature>
<organism evidence="2 3">
    <name type="scientific">Mycolicibacterium helvum</name>
    <dbReference type="NCBI Taxonomy" id="1534349"/>
    <lineage>
        <taxon>Bacteria</taxon>
        <taxon>Bacillati</taxon>
        <taxon>Actinomycetota</taxon>
        <taxon>Actinomycetes</taxon>
        <taxon>Mycobacteriales</taxon>
        <taxon>Mycobacteriaceae</taxon>
        <taxon>Mycolicibacterium</taxon>
    </lineage>
</organism>
<dbReference type="EMBL" id="AP022596">
    <property type="protein sequence ID" value="BBY66816.1"/>
    <property type="molecule type" value="Genomic_DNA"/>
</dbReference>
<evidence type="ECO:0000256" key="1">
    <source>
        <dbReference type="SAM" id="MobiDB-lite"/>
    </source>
</evidence>
<gene>
    <name evidence="2" type="ORF">MHEL_50590</name>
</gene>
<protein>
    <submittedName>
        <fullName evidence="2">Uncharacterized protein</fullName>
    </submittedName>
</protein>
<accession>A0A7I7TF78</accession>
<reference evidence="2 3" key="1">
    <citation type="journal article" date="2019" name="Emerg. Microbes Infect.">
        <title>Comprehensive subspecies identification of 175 nontuberculous mycobacteria species based on 7547 genomic profiles.</title>
        <authorList>
            <person name="Matsumoto Y."/>
            <person name="Kinjo T."/>
            <person name="Motooka D."/>
            <person name="Nabeya D."/>
            <person name="Jung N."/>
            <person name="Uechi K."/>
            <person name="Horii T."/>
            <person name="Iida T."/>
            <person name="Fujita J."/>
            <person name="Nakamura S."/>
        </authorList>
    </citation>
    <scope>NUCLEOTIDE SEQUENCE [LARGE SCALE GENOMIC DNA]</scope>
    <source>
        <strain evidence="2 3">JCM 30396</strain>
    </source>
</reference>
<evidence type="ECO:0000313" key="2">
    <source>
        <dbReference type="EMBL" id="BBY66816.1"/>
    </source>
</evidence>
<name>A0A7I7TF78_9MYCO</name>
<evidence type="ECO:0000313" key="3">
    <source>
        <dbReference type="Proteomes" id="UP000467148"/>
    </source>
</evidence>
<dbReference type="AlphaFoldDB" id="A0A7I7TF78"/>
<dbReference type="KEGG" id="mhev:MHEL_50590"/>
<feature type="region of interest" description="Disordered" evidence="1">
    <location>
        <begin position="14"/>
        <end position="65"/>
    </location>
</feature>
<proteinExistence type="predicted"/>